<sequence length="203" mass="22192">MQTHTDLQAFRYFSIMLLLLFAALLLRGGMTLGDFLAVAHGILSVATLGVLMLVNTSWYVAHRSIVVASVRIASAALLLLHVYLDPSFYSGSLLKGLAGSCALTLLIAPLRNRLRFSNHLLVQLAKLNLCGLTNSFMYADPERAQRAHLPLLATTLIQLAASLLPSVLVYRMEASQRRWVGAGLAGLWAACWESWDSLLRSIG</sequence>
<keyword evidence="1" id="KW-0472">Membrane</keyword>
<dbReference type="EMBL" id="JADXDR010000101">
    <property type="protein sequence ID" value="KAI7839429.1"/>
    <property type="molecule type" value="Genomic_DNA"/>
</dbReference>
<feature type="transmembrane region" description="Helical" evidence="1">
    <location>
        <begin position="151"/>
        <end position="170"/>
    </location>
</feature>
<organism evidence="2 3">
    <name type="scientific">Chlorella ohadii</name>
    <dbReference type="NCBI Taxonomy" id="2649997"/>
    <lineage>
        <taxon>Eukaryota</taxon>
        <taxon>Viridiplantae</taxon>
        <taxon>Chlorophyta</taxon>
        <taxon>core chlorophytes</taxon>
        <taxon>Trebouxiophyceae</taxon>
        <taxon>Chlorellales</taxon>
        <taxon>Chlorellaceae</taxon>
        <taxon>Chlorella clade</taxon>
        <taxon>Chlorella</taxon>
    </lineage>
</organism>
<evidence type="ECO:0000313" key="2">
    <source>
        <dbReference type="EMBL" id="KAI7839429.1"/>
    </source>
</evidence>
<feature type="transmembrane region" description="Helical" evidence="1">
    <location>
        <begin position="12"/>
        <end position="29"/>
    </location>
</feature>
<feature type="transmembrane region" description="Helical" evidence="1">
    <location>
        <begin position="65"/>
        <end position="83"/>
    </location>
</feature>
<protein>
    <submittedName>
        <fullName evidence="2">Uncharacterized protein</fullName>
    </submittedName>
</protein>
<proteinExistence type="predicted"/>
<dbReference type="Proteomes" id="UP001205105">
    <property type="component" value="Unassembled WGS sequence"/>
</dbReference>
<evidence type="ECO:0000313" key="3">
    <source>
        <dbReference type="Proteomes" id="UP001205105"/>
    </source>
</evidence>
<accession>A0AAD5DS21</accession>
<keyword evidence="3" id="KW-1185">Reference proteome</keyword>
<name>A0AAD5DS21_9CHLO</name>
<keyword evidence="1" id="KW-1133">Transmembrane helix</keyword>
<keyword evidence="1" id="KW-0812">Transmembrane</keyword>
<comment type="caution">
    <text evidence="2">The sequence shown here is derived from an EMBL/GenBank/DDBJ whole genome shotgun (WGS) entry which is preliminary data.</text>
</comment>
<evidence type="ECO:0000256" key="1">
    <source>
        <dbReference type="SAM" id="Phobius"/>
    </source>
</evidence>
<gene>
    <name evidence="2" type="ORF">COHA_006830</name>
</gene>
<feature type="transmembrane region" description="Helical" evidence="1">
    <location>
        <begin position="35"/>
        <end position="53"/>
    </location>
</feature>
<dbReference type="AlphaFoldDB" id="A0AAD5DS21"/>
<reference evidence="2" key="1">
    <citation type="submission" date="2020-11" db="EMBL/GenBank/DDBJ databases">
        <title>Chlorella ohadii genome sequencing and assembly.</title>
        <authorList>
            <person name="Murik O."/>
            <person name="Treves H."/>
            <person name="Kedem I."/>
            <person name="Shotland Y."/>
            <person name="Kaplan A."/>
        </authorList>
    </citation>
    <scope>NUCLEOTIDE SEQUENCE</scope>
    <source>
        <strain evidence="2">1</strain>
    </source>
</reference>